<dbReference type="PANTHER" id="PTHR42648">
    <property type="entry name" value="TRANSPOSASE, PUTATIVE-RELATED"/>
    <property type="match status" value="1"/>
</dbReference>
<accession>A0A1S3TZP7</accession>
<dbReference type="InterPro" id="IPR025724">
    <property type="entry name" value="GAG-pre-integrase_dom"/>
</dbReference>
<evidence type="ECO:0000259" key="1">
    <source>
        <dbReference type="PROSITE" id="PS50994"/>
    </source>
</evidence>
<dbReference type="InterPro" id="IPR012337">
    <property type="entry name" value="RNaseH-like_sf"/>
</dbReference>
<dbReference type="AlphaFoldDB" id="A0A1S3TZP7"/>
<evidence type="ECO:0000313" key="3">
    <source>
        <dbReference type="RefSeq" id="XP_014499245.1"/>
    </source>
</evidence>
<reference evidence="2" key="1">
    <citation type="journal article" date="2014" name="Nat. Commun.">
        <title>Genome sequence of mungbean and insights into evolution within Vigna species.</title>
        <authorList>
            <person name="Kang Y.J."/>
            <person name="Kim S.K."/>
            <person name="Kim M.Y."/>
            <person name="Lestari P."/>
            <person name="Kim K.H."/>
            <person name="Ha B.K."/>
            <person name="Jun T.H."/>
            <person name="Hwang W.J."/>
            <person name="Lee T."/>
            <person name="Lee J."/>
            <person name="Shim S."/>
            <person name="Yoon M.Y."/>
            <person name="Jang Y.E."/>
            <person name="Han K.S."/>
            <person name="Taeprayoon P."/>
            <person name="Yoon N."/>
            <person name="Somta P."/>
            <person name="Tanya P."/>
            <person name="Kim K.S."/>
            <person name="Gwag J.G."/>
            <person name="Moon J.K."/>
            <person name="Lee Y.H."/>
            <person name="Park B.S."/>
            <person name="Bombarely A."/>
            <person name="Doyle J.J."/>
            <person name="Jackson S.A."/>
            <person name="Schafleitner R."/>
            <person name="Srinives P."/>
            <person name="Varshney R.K."/>
            <person name="Lee S.H."/>
        </authorList>
    </citation>
    <scope>NUCLEOTIDE SEQUENCE [LARGE SCALE GENOMIC DNA]</scope>
    <source>
        <strain evidence="2">cv. VC1973A</strain>
    </source>
</reference>
<dbReference type="GeneID" id="106760306"/>
<gene>
    <name evidence="3" type="primary">LOC106760306</name>
</gene>
<dbReference type="Proteomes" id="UP000087766">
    <property type="component" value="Chromosome 5"/>
</dbReference>
<dbReference type="InterPro" id="IPR039537">
    <property type="entry name" value="Retrotran_Ty1/copia-like"/>
</dbReference>
<dbReference type="PROSITE" id="PS50994">
    <property type="entry name" value="INTEGRASE"/>
    <property type="match status" value="1"/>
</dbReference>
<dbReference type="SUPFAM" id="SSF53098">
    <property type="entry name" value="Ribonuclease H-like"/>
    <property type="match status" value="1"/>
</dbReference>
<dbReference type="InterPro" id="IPR036397">
    <property type="entry name" value="RNaseH_sf"/>
</dbReference>
<feature type="domain" description="Integrase catalytic" evidence="1">
    <location>
        <begin position="263"/>
        <end position="317"/>
    </location>
</feature>
<dbReference type="GO" id="GO:0003676">
    <property type="term" value="F:nucleic acid binding"/>
    <property type="evidence" value="ECO:0007669"/>
    <property type="project" value="InterPro"/>
</dbReference>
<sequence>MELFLEHKQQGCDKAATCVRELLGRGHVLEVDKWQRREIVHSEDCSEWLAYCRRGDSCWFSAYSLALGNLEYKATRNEESCSEMQRSILLDNKFTMFLKRKDKQSCPVDVKKAKNKEELAMMAKSRIIKTDMKILEIPQRLKHNLLSISQLCDKGLKITFEPKYCLISNRTTDELLLMGKTLNNIYVIKFADNSFDSVVCLLTKEEDAYKRLIHISMNQLNKLVSKKMVNGLPKIRFSTDRLCDACQKGKLTKQPFKSKREMSTKKPLQLLHMDLFKPSRIKSLGGNSYGLVIVDDYSRYTWTYFIAAKNDTLKVFK</sequence>
<dbReference type="InterPro" id="IPR001584">
    <property type="entry name" value="Integrase_cat-core"/>
</dbReference>
<dbReference type="RefSeq" id="XP_014499245.1">
    <property type="nucleotide sequence ID" value="XM_014643759.1"/>
</dbReference>
<dbReference type="STRING" id="3916.A0A1S3TZP7"/>
<dbReference type="Pfam" id="PF13976">
    <property type="entry name" value="gag_pre-integrs"/>
    <property type="match status" value="1"/>
</dbReference>
<protein>
    <submittedName>
        <fullName evidence="3">Uncharacterized protein LOC106760306</fullName>
    </submittedName>
</protein>
<dbReference type="KEGG" id="vra:106760306"/>
<dbReference type="Gene3D" id="3.30.420.10">
    <property type="entry name" value="Ribonuclease H-like superfamily/Ribonuclease H"/>
    <property type="match status" value="1"/>
</dbReference>
<keyword evidence="2" id="KW-1185">Reference proteome</keyword>
<dbReference type="GO" id="GO:0015074">
    <property type="term" value="P:DNA integration"/>
    <property type="evidence" value="ECO:0007669"/>
    <property type="project" value="InterPro"/>
</dbReference>
<organism evidence="2 3">
    <name type="scientific">Vigna radiata var. radiata</name>
    <name type="common">Mung bean</name>
    <name type="synonym">Phaseolus aureus</name>
    <dbReference type="NCBI Taxonomy" id="3916"/>
    <lineage>
        <taxon>Eukaryota</taxon>
        <taxon>Viridiplantae</taxon>
        <taxon>Streptophyta</taxon>
        <taxon>Embryophyta</taxon>
        <taxon>Tracheophyta</taxon>
        <taxon>Spermatophyta</taxon>
        <taxon>Magnoliopsida</taxon>
        <taxon>eudicotyledons</taxon>
        <taxon>Gunneridae</taxon>
        <taxon>Pentapetalae</taxon>
        <taxon>rosids</taxon>
        <taxon>fabids</taxon>
        <taxon>Fabales</taxon>
        <taxon>Fabaceae</taxon>
        <taxon>Papilionoideae</taxon>
        <taxon>50 kb inversion clade</taxon>
        <taxon>NPAAA clade</taxon>
        <taxon>indigoferoid/millettioid clade</taxon>
        <taxon>Phaseoleae</taxon>
        <taxon>Vigna</taxon>
    </lineage>
</organism>
<dbReference type="OrthoDB" id="1716327at2759"/>
<dbReference type="PANTHER" id="PTHR42648:SF21">
    <property type="entry name" value="CYSTEINE-RICH RLK (RECEPTOR-LIKE PROTEIN KINASE) 8"/>
    <property type="match status" value="1"/>
</dbReference>
<evidence type="ECO:0000313" key="2">
    <source>
        <dbReference type="Proteomes" id="UP000087766"/>
    </source>
</evidence>
<proteinExistence type="predicted"/>
<reference evidence="3" key="2">
    <citation type="submission" date="2025-08" db="UniProtKB">
        <authorList>
            <consortium name="RefSeq"/>
        </authorList>
    </citation>
    <scope>IDENTIFICATION</scope>
    <source>
        <tissue evidence="3">Leaf</tissue>
    </source>
</reference>
<name>A0A1S3TZP7_VIGRR</name>